<dbReference type="GeneTree" id="ENSGT00940000156698"/>
<dbReference type="PROSITE" id="PS01359">
    <property type="entry name" value="ZF_PHD_1"/>
    <property type="match status" value="1"/>
</dbReference>
<evidence type="ECO:0000256" key="6">
    <source>
        <dbReference type="ARBA" id="ARBA00022771"/>
    </source>
</evidence>
<feature type="compositionally biased region" description="Polar residues" evidence="9">
    <location>
        <begin position="852"/>
        <end position="861"/>
    </location>
</feature>
<dbReference type="PROSITE" id="PS51215">
    <property type="entry name" value="AWS"/>
    <property type="match status" value="1"/>
</dbReference>
<feature type="region of interest" description="Disordered" evidence="9">
    <location>
        <begin position="1532"/>
        <end position="1555"/>
    </location>
</feature>
<dbReference type="PROSITE" id="PS51038">
    <property type="entry name" value="BAH"/>
    <property type="match status" value="1"/>
</dbReference>
<evidence type="ECO:0000256" key="1">
    <source>
        <dbReference type="ARBA" id="ARBA00004123"/>
    </source>
</evidence>
<evidence type="ECO:0000256" key="8">
    <source>
        <dbReference type="ARBA" id="ARBA00023242"/>
    </source>
</evidence>
<dbReference type="PANTHER" id="PTHR46147:SF3">
    <property type="entry name" value="HISTONE-LYSINE N-METHYLTRANSFERASE ASH1"/>
    <property type="match status" value="1"/>
</dbReference>
<evidence type="ECO:0000256" key="7">
    <source>
        <dbReference type="ARBA" id="ARBA00022833"/>
    </source>
</evidence>
<dbReference type="GO" id="GO:0003677">
    <property type="term" value="F:DNA binding"/>
    <property type="evidence" value="ECO:0007669"/>
    <property type="project" value="InterPro"/>
</dbReference>
<dbReference type="GO" id="GO:0003682">
    <property type="term" value="F:chromatin binding"/>
    <property type="evidence" value="ECO:0007669"/>
    <property type="project" value="InterPro"/>
</dbReference>
<organism evidence="13 14">
    <name type="scientific">Eptatretus burgeri</name>
    <name type="common">Inshore hagfish</name>
    <dbReference type="NCBI Taxonomy" id="7764"/>
    <lineage>
        <taxon>Eukaryota</taxon>
        <taxon>Metazoa</taxon>
        <taxon>Chordata</taxon>
        <taxon>Craniata</taxon>
        <taxon>Vertebrata</taxon>
        <taxon>Cyclostomata</taxon>
        <taxon>Myxini</taxon>
        <taxon>Myxiniformes</taxon>
        <taxon>Myxinidae</taxon>
        <taxon>Eptatretinae</taxon>
        <taxon>Eptatretus</taxon>
    </lineage>
</organism>
<dbReference type="Gene3D" id="3.30.40.10">
    <property type="entry name" value="Zinc/RING finger domain, C3HC4 (zinc finger)"/>
    <property type="match status" value="1"/>
</dbReference>
<sequence>MGAGSKKGNRNSSELSNNHPPGDPQRDFDTSGSWKENDGGTMFSNSDFSNKTPYDHTSEQLSDPDEAMDSYLAAGVVDLTNEPPVGGHIESVGSLELHDSVSSDDKLEAVELNADIINNGFHSKAYREMMSESLDEEDSDLEDLSAQTERDTDSISLHGVDTLSQRHGKAFERLRHGHMPESHLDMQIVCSAQHEANPTMVNDSHTSPTCSLVGVSDPVSKSPQYSLCLPSNIDSEIDIPLADRVHVSDEEPRLEPDFVYRKYVQSFYDDAVVTDDPVCGVASENNRPYAPLLRDSQLVVRDGQESLLAGEAEPAQDKVRSGCSNSLPSANSPAVGSSPSWACGSPMESQPSASATRLPAEVPESESDSAAAAGVVCGGKRRKGWPPKLTVIDSEAYREVTESVLLEPPILTPVHEAEARRCSNRVKPLDRQGKTGDMDSEASCSVSFAEGWQKEKVFKSNFPAVLDESNKKGVLFSNRKGKPSRAPGRKGRAKSLLLDLCGTDVERSKLKRSQARANACRSPSTLSSKSRFDCVSKTKIMSEREVILQPCSPLSLNSPLYSNTESLTVRVPVKRGPGRPRKFPQTDTCNPTSTKAMLSRKLKGQMRSVDMRKLSRQMMNPSKVMPQVGYSGLVEGQSELLGELLTDRTMLVKINKMKTLKRKKILNHILGNAGKGRREKVKVNKRSLSFCSLMNSKQGQQIHISKRGTIYVGKKRGRKPKSETQPSQKAVRQGIFQTSAVLGSQHNMTTFPTFSHFTDSAPLPVFSPSINGDSGRADSTEVLQSYRFPSIPRRPIATKAMLKQGSQLCGLKFTHSSTVSGTAAGSPSRLSEALPSPASESHSEEASPSDSGIATDNTSVSDRAEKLGAPMGNRRLSFDRGSVASSSEGATLTSSPVRSSMCRPLVDDEAAMRKQRHKKKRRLVPLRRGRCQDPDLIAELEEVVCKLSECRIAGRSRPPSLKNLLPSIFRLNFSSFYPQLPYLYDPAHCVRAALDLKTKGKRSKTPKGQRHTGGQPACSRYPFTSEDYYSTFGLRYASSSLAVNSLNFGYYNQYPSHLYHSWPSPSLLFHHHSSSMYPMSSYALMQSSGKTLHTSMKTAPRPEEHDARPLSKSASGLPGASCERIHKEKRSGQKQRPKLKGKVIQGNGMVSEASNMDGCWRWAGTSWNKSKSLRQDSLFGHLSEGGCLQVAESELLHPATTSETSKQGPFSSNTTDHENLFQSALKSSRLQERPCFGLCEAAGEDRSWRQGGFASSSSCYYSAPASWSHRSYKGKNTIQDLEPGLGKPKCCSRQAADSPHSHAKLSRNLDQMLGTKRSLEHVNKLLKARKLQRRAQTGNNIVKRGPGRPRKNPVHAHCLVGSSSVQITSPTEGLGAHFSLESQKAVATMPTSREDPEVVLEKEPSKGPEDTITASIERVVRRAGRKPRAEHRKGVKRKADGCNGGTQEVSSTGSARRMSLTHQASERPWPQRKPTRRHVETQQVRGSRLPKKKQHQSPIVLDTCQDGKAKSKGGSLAAEYLLRNMLDVATEGGRQAGRHQKDKNDTKGNLNDNQVCKNPELPMYRRIKSNVYVGVKPPVGRLPVPCKCKKPTESGAQGCTHNCLNRLARVECSRKSCPCGELCGNRRFQHRDARRCLEPIPVGTVGGLRIAQGALAGSFLFECLGEVLTEASFRTRLAEEGADRSCWQLDGSLVLDNSRLGNEAHFVRHSCKPNCEMQRWSVNGVVHLGLFALKDLSAGEELTCDYNFNGLLSERQPRPSPDRQTVENVPRKPHWFLQTKPMSDRERALVQTRRLFLVRNWWCVRRQREMSQRDDFAAARASRSQTTADPDLQTSDSTTRPRQGANDGGWASGQFSRIAGVLRQICSALGTGTDSDGLMSLSIEKHLQVENALHFWCSRGSSGVRAVDPKNISIVEQQLQAGFYRSAIELDLDILPILRKAERHHGRKSLHGREVARLRKAYLQARHETPVERSAETDNSQHSCRVLPEQDTTVEDNVLPEEVEEEEEEDEEEEEHLDNRDEDVIRCICGLFRDEGLMIQCDKCQVWQHCDCMQVTADVEHYLCHECDPRPVEKEVIMTPQPEFAQPGCTYYICLLRDDLLLKQGDCVYLVPELPQRKGSSRQTSRPSYKLPLPGDTMKLDIFRVEKLWKNEKGERCAFGHHYLRPQQTHHAPSRRFYHNELFRVPLYEVVPLHAVVGICWVMDLYTYCKGRPKGAQEEDIYICDYRLDKSAHLFYKIHRNRYPICTKPYAFDHFAKKLAPKRDFSPHFIPENYKRNGGRSSWKSEKFRTKEDNESKHCSKSEDCISSKEDEEGSEGGIAVAHQPSSGGATVTQANEGTTTTTTNRGITITPTKRNSTVMSTNRRTTDVPAMVTPTHTSSQGRINKIPGGGCVRSPADRKKRRRDRLNAVLSRLLNKLPRKNTVDASYLLQEGSGKRLRKRGTSTSRG</sequence>
<dbReference type="Pfam" id="PF01426">
    <property type="entry name" value="BAH"/>
    <property type="match status" value="1"/>
</dbReference>
<dbReference type="Gene3D" id="2.30.30.490">
    <property type="match status" value="1"/>
</dbReference>
<keyword evidence="8" id="KW-0539">Nucleus</keyword>
<dbReference type="InterPro" id="IPR001025">
    <property type="entry name" value="BAH_dom"/>
</dbReference>
<dbReference type="GO" id="GO:0032259">
    <property type="term" value="P:methylation"/>
    <property type="evidence" value="ECO:0007669"/>
    <property type="project" value="UniProtKB-KW"/>
</dbReference>
<feature type="compositionally biased region" description="Polar residues" evidence="9">
    <location>
        <begin position="883"/>
        <end position="898"/>
    </location>
</feature>
<feature type="compositionally biased region" description="Basic residues" evidence="9">
    <location>
        <begin position="1421"/>
        <end position="1436"/>
    </location>
</feature>
<feature type="compositionally biased region" description="Polar residues" evidence="9">
    <location>
        <begin position="1832"/>
        <end position="1841"/>
    </location>
</feature>
<dbReference type="InterPro" id="IPR019786">
    <property type="entry name" value="Zinc_finger_PHD-type_CS"/>
</dbReference>
<evidence type="ECO:0000256" key="2">
    <source>
        <dbReference type="ARBA" id="ARBA00022603"/>
    </source>
</evidence>
<comment type="subcellular location">
    <subcellularLocation>
        <location evidence="1">Nucleus</location>
    </subcellularLocation>
</comment>
<feature type="region of interest" description="Disordered" evidence="9">
    <location>
        <begin position="574"/>
        <end position="593"/>
    </location>
</feature>
<keyword evidence="6" id="KW-0863">Zinc-finger</keyword>
<dbReference type="PROSITE" id="PS50280">
    <property type="entry name" value="SET"/>
    <property type="match status" value="1"/>
</dbReference>
<evidence type="ECO:0000256" key="4">
    <source>
        <dbReference type="ARBA" id="ARBA00022691"/>
    </source>
</evidence>
<feature type="compositionally biased region" description="Low complexity" evidence="9">
    <location>
        <begin position="2330"/>
        <end position="2353"/>
    </location>
</feature>
<feature type="compositionally biased region" description="Polar residues" evidence="9">
    <location>
        <begin position="818"/>
        <end position="829"/>
    </location>
</feature>
<feature type="region of interest" description="Disordered" evidence="9">
    <location>
        <begin position="1753"/>
        <end position="1772"/>
    </location>
</feature>
<feature type="region of interest" description="Disordered" evidence="9">
    <location>
        <begin position="1090"/>
        <end position="1121"/>
    </location>
</feature>
<feature type="region of interest" description="Disordered" evidence="9">
    <location>
        <begin position="2276"/>
        <end position="2403"/>
    </location>
</feature>
<feature type="compositionally biased region" description="Low complexity" evidence="9">
    <location>
        <begin position="1818"/>
        <end position="1828"/>
    </location>
</feature>
<evidence type="ECO:0000259" key="12">
    <source>
        <dbReference type="PROSITE" id="PS51215"/>
    </source>
</evidence>
<feature type="compositionally biased region" description="Polar residues" evidence="9">
    <location>
        <begin position="42"/>
        <end position="52"/>
    </location>
</feature>
<evidence type="ECO:0000259" key="10">
    <source>
        <dbReference type="PROSITE" id="PS50280"/>
    </source>
</evidence>
<dbReference type="InterPro" id="IPR011011">
    <property type="entry name" value="Znf_FYVE_PHD"/>
</dbReference>
<feature type="compositionally biased region" description="Polar residues" evidence="9">
    <location>
        <begin position="10"/>
        <end position="19"/>
    </location>
</feature>
<feature type="compositionally biased region" description="Polar residues" evidence="9">
    <location>
        <begin position="322"/>
        <end position="340"/>
    </location>
</feature>
<dbReference type="InterPro" id="IPR013083">
    <property type="entry name" value="Znf_RING/FYVE/PHD"/>
</dbReference>
<keyword evidence="3" id="KW-0808">Transferase</keyword>
<dbReference type="Pfam" id="PF00856">
    <property type="entry name" value="SET"/>
    <property type="match status" value="1"/>
</dbReference>
<dbReference type="SMART" id="SM00317">
    <property type="entry name" value="SET"/>
    <property type="match status" value="1"/>
</dbReference>
<keyword evidence="2" id="KW-0489">Methyltransferase</keyword>
<dbReference type="SUPFAM" id="SSF82199">
    <property type="entry name" value="SET domain"/>
    <property type="match status" value="1"/>
</dbReference>
<dbReference type="Pfam" id="PF17907">
    <property type="entry name" value="AWS"/>
    <property type="match status" value="1"/>
</dbReference>
<dbReference type="InterPro" id="IPR043319">
    <property type="entry name" value="PHD_ASH1L"/>
</dbReference>
<feature type="region of interest" description="Disordered" evidence="9">
    <location>
        <begin position="1"/>
        <end position="69"/>
    </location>
</feature>
<dbReference type="GO" id="GO:0008270">
    <property type="term" value="F:zinc ion binding"/>
    <property type="evidence" value="ECO:0007669"/>
    <property type="project" value="UniProtKB-KW"/>
</dbReference>
<reference evidence="13" key="1">
    <citation type="submission" date="2025-08" db="UniProtKB">
        <authorList>
            <consortium name="Ensembl"/>
        </authorList>
    </citation>
    <scope>IDENTIFICATION</scope>
</reference>
<feature type="compositionally biased region" description="Polar residues" evidence="9">
    <location>
        <begin position="1445"/>
        <end position="1454"/>
    </location>
</feature>
<dbReference type="SMART" id="SM00384">
    <property type="entry name" value="AT_hook"/>
    <property type="match status" value="3"/>
</dbReference>
<evidence type="ECO:0000256" key="9">
    <source>
        <dbReference type="SAM" id="MobiDB-lite"/>
    </source>
</evidence>
<evidence type="ECO:0000313" key="14">
    <source>
        <dbReference type="Proteomes" id="UP000694388"/>
    </source>
</evidence>
<feature type="compositionally biased region" description="Basic and acidic residues" evidence="9">
    <location>
        <begin position="1755"/>
        <end position="1765"/>
    </location>
</feature>
<feature type="region of interest" description="Disordered" evidence="9">
    <location>
        <begin position="1967"/>
        <end position="2018"/>
    </location>
</feature>
<feature type="compositionally biased region" description="Basic and acidic residues" evidence="9">
    <location>
        <begin position="1392"/>
        <end position="1409"/>
    </location>
</feature>
<dbReference type="InterPro" id="IPR017956">
    <property type="entry name" value="AT_hook_DNA-bd_motif"/>
</dbReference>
<keyword evidence="14" id="KW-1185">Reference proteome</keyword>
<dbReference type="InterPro" id="IPR006560">
    <property type="entry name" value="AWS_dom"/>
</dbReference>
<evidence type="ECO:0008006" key="15">
    <source>
        <dbReference type="Google" id="ProtNLM"/>
    </source>
</evidence>
<feature type="region of interest" description="Disordered" evidence="9">
    <location>
        <begin position="1388"/>
        <end position="1409"/>
    </location>
</feature>
<dbReference type="GO" id="GO:0005654">
    <property type="term" value="C:nucleoplasm"/>
    <property type="evidence" value="ECO:0007669"/>
    <property type="project" value="TreeGrafter"/>
</dbReference>
<feature type="compositionally biased region" description="Basic and acidic residues" evidence="9">
    <location>
        <begin position="2283"/>
        <end position="2309"/>
    </location>
</feature>
<protein>
    <recommendedName>
        <fullName evidence="15">Histone-lysine N-methyltransferase ASH1L</fullName>
    </recommendedName>
</protein>
<dbReference type="Pfam" id="PF20826">
    <property type="entry name" value="PHD_5"/>
    <property type="match status" value="1"/>
</dbReference>
<feature type="compositionally biased region" description="Basic and acidic residues" evidence="9">
    <location>
        <begin position="1967"/>
        <end position="1976"/>
    </location>
</feature>
<reference evidence="13" key="2">
    <citation type="submission" date="2025-09" db="UniProtKB">
        <authorList>
            <consortium name="Ensembl"/>
        </authorList>
    </citation>
    <scope>IDENTIFICATION</scope>
</reference>
<dbReference type="InterPro" id="IPR001965">
    <property type="entry name" value="Znf_PHD"/>
</dbReference>
<keyword evidence="5" id="KW-0479">Metal-binding</keyword>
<dbReference type="Gene3D" id="2.170.270.10">
    <property type="entry name" value="SET domain"/>
    <property type="match status" value="1"/>
</dbReference>
<dbReference type="InterPro" id="IPR043151">
    <property type="entry name" value="BAH_sf"/>
</dbReference>
<dbReference type="SUPFAM" id="SSF57903">
    <property type="entry name" value="FYVE/PHD zinc finger"/>
    <property type="match status" value="1"/>
</dbReference>
<dbReference type="SMART" id="SM00249">
    <property type="entry name" value="PHD"/>
    <property type="match status" value="1"/>
</dbReference>
<evidence type="ECO:0000256" key="5">
    <source>
        <dbReference type="ARBA" id="ARBA00022723"/>
    </source>
</evidence>
<feature type="compositionally biased region" description="Acidic residues" evidence="9">
    <location>
        <begin position="1992"/>
        <end position="2016"/>
    </location>
</feature>
<dbReference type="Ensembl" id="ENSEBUT00000006579.1">
    <property type="protein sequence ID" value="ENSEBUP00000006129.1"/>
    <property type="gene ID" value="ENSEBUG00000004052.1"/>
</dbReference>
<keyword evidence="4" id="KW-0949">S-adenosyl-L-methionine</keyword>
<accession>A0A8C4NFV7</accession>
<feature type="domain" description="BAH" evidence="11">
    <location>
        <begin position="2100"/>
        <end position="2239"/>
    </location>
</feature>
<feature type="region of interest" description="Disordered" evidence="9">
    <location>
        <begin position="818"/>
        <end position="900"/>
    </location>
</feature>
<feature type="compositionally biased region" description="Low complexity" evidence="9">
    <location>
        <begin position="831"/>
        <end position="851"/>
    </location>
</feature>
<dbReference type="Proteomes" id="UP000694388">
    <property type="component" value="Unplaced"/>
</dbReference>
<feature type="region of interest" description="Disordered" evidence="9">
    <location>
        <begin position="308"/>
        <end position="369"/>
    </location>
</feature>
<feature type="domain" description="SET" evidence="10">
    <location>
        <begin position="1623"/>
        <end position="1747"/>
    </location>
</feature>
<dbReference type="GO" id="GO:0006355">
    <property type="term" value="P:regulation of DNA-templated transcription"/>
    <property type="evidence" value="ECO:0007669"/>
    <property type="project" value="TreeGrafter"/>
</dbReference>
<feature type="compositionally biased region" description="Polar residues" evidence="9">
    <location>
        <begin position="2354"/>
        <end position="2364"/>
    </location>
</feature>
<dbReference type="InterPro" id="IPR001214">
    <property type="entry name" value="SET_dom"/>
</dbReference>
<keyword evidence="7" id="KW-0862">Zinc</keyword>
<evidence type="ECO:0000259" key="11">
    <source>
        <dbReference type="PROSITE" id="PS51038"/>
    </source>
</evidence>
<dbReference type="SMART" id="SM00439">
    <property type="entry name" value="BAH"/>
    <property type="match status" value="1"/>
</dbReference>
<dbReference type="FunFam" id="3.30.40.10:FF:000113">
    <property type="entry name" value="Histone-lysine N-methyltransferase"/>
    <property type="match status" value="1"/>
</dbReference>
<dbReference type="CDD" id="cd04717">
    <property type="entry name" value="BAH_polybromo"/>
    <property type="match status" value="1"/>
</dbReference>
<name>A0A8C4NFV7_EPTBU</name>
<proteinExistence type="predicted"/>
<dbReference type="PANTHER" id="PTHR46147">
    <property type="entry name" value="HISTONE-LYSINE N-METHYLTRANSFERASE ASH1"/>
    <property type="match status" value="1"/>
</dbReference>
<dbReference type="SMART" id="SM00570">
    <property type="entry name" value="AWS"/>
    <property type="match status" value="1"/>
</dbReference>
<feature type="region of interest" description="Disordered" evidence="9">
    <location>
        <begin position="1814"/>
        <end position="1851"/>
    </location>
</feature>
<evidence type="ECO:0000256" key="3">
    <source>
        <dbReference type="ARBA" id="ARBA00022679"/>
    </source>
</evidence>
<dbReference type="CDD" id="cd15548">
    <property type="entry name" value="PHD_ASH1L"/>
    <property type="match status" value="1"/>
</dbReference>
<evidence type="ECO:0000313" key="13">
    <source>
        <dbReference type="Ensembl" id="ENSEBUP00000006129.1"/>
    </source>
</evidence>
<feature type="compositionally biased region" description="Basic and acidic residues" evidence="9">
    <location>
        <begin position="1100"/>
        <end position="1109"/>
    </location>
</feature>
<feature type="domain" description="AWS" evidence="12">
    <location>
        <begin position="1581"/>
        <end position="1632"/>
    </location>
</feature>
<dbReference type="InterPro" id="IPR046341">
    <property type="entry name" value="SET_dom_sf"/>
</dbReference>
<feature type="region of interest" description="Disordered" evidence="9">
    <location>
        <begin position="1421"/>
        <end position="1497"/>
    </location>
</feature>
<dbReference type="GO" id="GO:0042800">
    <property type="term" value="F:histone H3K4 methyltransferase activity"/>
    <property type="evidence" value="ECO:0007669"/>
    <property type="project" value="TreeGrafter"/>
</dbReference>